<dbReference type="EMBL" id="MNCJ02000325">
    <property type="protein sequence ID" value="KAF5787006.1"/>
    <property type="molecule type" value="Genomic_DNA"/>
</dbReference>
<evidence type="ECO:0000313" key="2">
    <source>
        <dbReference type="EMBL" id="KAF5787006.1"/>
    </source>
</evidence>
<reference evidence="2" key="1">
    <citation type="journal article" date="2017" name="Nature">
        <title>The sunflower genome provides insights into oil metabolism, flowering and Asterid evolution.</title>
        <authorList>
            <person name="Badouin H."/>
            <person name="Gouzy J."/>
            <person name="Grassa C.J."/>
            <person name="Murat F."/>
            <person name="Staton S.E."/>
            <person name="Cottret L."/>
            <person name="Lelandais-Briere C."/>
            <person name="Owens G.L."/>
            <person name="Carrere S."/>
            <person name="Mayjonade B."/>
            <person name="Legrand L."/>
            <person name="Gill N."/>
            <person name="Kane N.C."/>
            <person name="Bowers J.E."/>
            <person name="Hubner S."/>
            <person name="Bellec A."/>
            <person name="Berard A."/>
            <person name="Berges H."/>
            <person name="Blanchet N."/>
            <person name="Boniface M.C."/>
            <person name="Brunel D."/>
            <person name="Catrice O."/>
            <person name="Chaidir N."/>
            <person name="Claudel C."/>
            <person name="Donnadieu C."/>
            <person name="Faraut T."/>
            <person name="Fievet G."/>
            <person name="Helmstetter N."/>
            <person name="King M."/>
            <person name="Knapp S.J."/>
            <person name="Lai Z."/>
            <person name="Le Paslier M.C."/>
            <person name="Lippi Y."/>
            <person name="Lorenzon L."/>
            <person name="Mandel J.R."/>
            <person name="Marage G."/>
            <person name="Marchand G."/>
            <person name="Marquand E."/>
            <person name="Bret-Mestries E."/>
            <person name="Morien E."/>
            <person name="Nambeesan S."/>
            <person name="Nguyen T."/>
            <person name="Pegot-Espagnet P."/>
            <person name="Pouilly N."/>
            <person name="Raftis F."/>
            <person name="Sallet E."/>
            <person name="Schiex T."/>
            <person name="Thomas J."/>
            <person name="Vandecasteele C."/>
            <person name="Vares D."/>
            <person name="Vear F."/>
            <person name="Vautrin S."/>
            <person name="Crespi M."/>
            <person name="Mangin B."/>
            <person name="Burke J.M."/>
            <person name="Salse J."/>
            <person name="Munos S."/>
            <person name="Vincourt P."/>
            <person name="Rieseberg L.H."/>
            <person name="Langlade N.B."/>
        </authorList>
    </citation>
    <scope>NUCLEOTIDE SEQUENCE</scope>
    <source>
        <tissue evidence="2">Leaves</tissue>
    </source>
</reference>
<dbReference type="Gramene" id="mRNA:HanXRQr2_Chr10g0447991">
    <property type="protein sequence ID" value="CDS:HanXRQr2_Chr10g0447991.1"/>
    <property type="gene ID" value="HanXRQr2_Chr10g0447991"/>
</dbReference>
<evidence type="ECO:0000256" key="1">
    <source>
        <dbReference type="SAM" id="MobiDB-lite"/>
    </source>
</evidence>
<dbReference type="AlphaFoldDB" id="A0A9K3HZC5"/>
<organism evidence="2 3">
    <name type="scientific">Helianthus annuus</name>
    <name type="common">Common sunflower</name>
    <dbReference type="NCBI Taxonomy" id="4232"/>
    <lineage>
        <taxon>Eukaryota</taxon>
        <taxon>Viridiplantae</taxon>
        <taxon>Streptophyta</taxon>
        <taxon>Embryophyta</taxon>
        <taxon>Tracheophyta</taxon>
        <taxon>Spermatophyta</taxon>
        <taxon>Magnoliopsida</taxon>
        <taxon>eudicotyledons</taxon>
        <taxon>Gunneridae</taxon>
        <taxon>Pentapetalae</taxon>
        <taxon>asterids</taxon>
        <taxon>campanulids</taxon>
        <taxon>Asterales</taxon>
        <taxon>Asteraceae</taxon>
        <taxon>Asteroideae</taxon>
        <taxon>Heliantheae alliance</taxon>
        <taxon>Heliantheae</taxon>
        <taxon>Helianthus</taxon>
    </lineage>
</organism>
<accession>A0A9K3HZC5</accession>
<sequence length="58" mass="6560">MLKSINLLNPRKAQTQQKQKRSSRSSLLLHSFQQVSGRNCRFPAGARKKTQPLFSSSS</sequence>
<keyword evidence="3" id="KW-1185">Reference proteome</keyword>
<gene>
    <name evidence="2" type="ORF">HanXRQr2_Chr10g0447991</name>
</gene>
<dbReference type="Proteomes" id="UP000215914">
    <property type="component" value="Unassembled WGS sequence"/>
</dbReference>
<name>A0A9K3HZC5_HELAN</name>
<feature type="region of interest" description="Disordered" evidence="1">
    <location>
        <begin position="1"/>
        <end position="30"/>
    </location>
</feature>
<reference evidence="2" key="2">
    <citation type="submission" date="2020-06" db="EMBL/GenBank/DDBJ databases">
        <title>Helianthus annuus Genome sequencing and assembly Release 2.</title>
        <authorList>
            <person name="Gouzy J."/>
            <person name="Langlade N."/>
            <person name="Munos S."/>
        </authorList>
    </citation>
    <scope>NUCLEOTIDE SEQUENCE</scope>
    <source>
        <tissue evidence="2">Leaves</tissue>
    </source>
</reference>
<comment type="caution">
    <text evidence="2">The sequence shown here is derived from an EMBL/GenBank/DDBJ whole genome shotgun (WGS) entry which is preliminary data.</text>
</comment>
<proteinExistence type="predicted"/>
<evidence type="ECO:0000313" key="3">
    <source>
        <dbReference type="Proteomes" id="UP000215914"/>
    </source>
</evidence>
<protein>
    <submittedName>
        <fullName evidence="2">Uncharacterized protein</fullName>
    </submittedName>
</protein>